<dbReference type="InParanoid" id="A0A067LVJ3"/>
<dbReference type="HOGENOM" id="CLU_011781_2_2_1"/>
<keyword evidence="5" id="KW-0464">Manganese</keyword>
<evidence type="ECO:0000259" key="6">
    <source>
        <dbReference type="Pfam" id="PF00557"/>
    </source>
</evidence>
<dbReference type="CDD" id="cd01085">
    <property type="entry name" value="APP"/>
    <property type="match status" value="1"/>
</dbReference>
<dbReference type="InterPro" id="IPR029149">
    <property type="entry name" value="Creatin/AminoP/Spt16_N"/>
</dbReference>
<comment type="cofactor">
    <cofactor evidence="1">
        <name>Mn(2+)</name>
        <dbReference type="ChEBI" id="CHEBI:29035"/>
    </cofactor>
</comment>
<gene>
    <name evidence="9" type="ORF">BOTBODRAFT_120412</name>
</gene>
<evidence type="ECO:0000256" key="2">
    <source>
        <dbReference type="ARBA" id="ARBA00008766"/>
    </source>
</evidence>
<dbReference type="AlphaFoldDB" id="A0A067LVJ3"/>
<dbReference type="GO" id="GO:0070006">
    <property type="term" value="F:metalloaminopeptidase activity"/>
    <property type="evidence" value="ECO:0007669"/>
    <property type="project" value="InterPro"/>
</dbReference>
<evidence type="ECO:0000256" key="5">
    <source>
        <dbReference type="ARBA" id="ARBA00023211"/>
    </source>
</evidence>
<dbReference type="SUPFAM" id="SSF53092">
    <property type="entry name" value="Creatinase/prolidase N-terminal domain"/>
    <property type="match status" value="1"/>
</dbReference>
<dbReference type="SUPFAM" id="SSF55920">
    <property type="entry name" value="Creatinase/aminopeptidase"/>
    <property type="match status" value="1"/>
</dbReference>
<proteinExistence type="inferred from homology"/>
<dbReference type="OrthoDB" id="9995434at2759"/>
<name>A0A067LVJ3_BOTB1</name>
<feature type="domain" description="Peptidase M24" evidence="6">
    <location>
        <begin position="292"/>
        <end position="504"/>
    </location>
</feature>
<protein>
    <recommendedName>
        <fullName evidence="11">Creatinase/aminopeptidase</fullName>
    </recommendedName>
</protein>
<dbReference type="InterPro" id="IPR032416">
    <property type="entry name" value="Peptidase_M24_C"/>
</dbReference>
<dbReference type="InterPro" id="IPR000994">
    <property type="entry name" value="Pept_M24"/>
</dbReference>
<evidence type="ECO:0000256" key="3">
    <source>
        <dbReference type="ARBA" id="ARBA00022723"/>
    </source>
</evidence>
<dbReference type="InterPro" id="IPR033740">
    <property type="entry name" value="Pept_M24B"/>
</dbReference>
<dbReference type="FunFam" id="3.90.230.10:FF:000007">
    <property type="entry name" value="Xaa-Pro aminopeptidase P"/>
    <property type="match status" value="1"/>
</dbReference>
<dbReference type="InterPro" id="IPR050422">
    <property type="entry name" value="X-Pro_aminopeptidase_P"/>
</dbReference>
<organism evidence="9 10">
    <name type="scientific">Botryobasidium botryosum (strain FD-172 SS1)</name>
    <dbReference type="NCBI Taxonomy" id="930990"/>
    <lineage>
        <taxon>Eukaryota</taxon>
        <taxon>Fungi</taxon>
        <taxon>Dikarya</taxon>
        <taxon>Basidiomycota</taxon>
        <taxon>Agaricomycotina</taxon>
        <taxon>Agaricomycetes</taxon>
        <taxon>Cantharellales</taxon>
        <taxon>Botryobasidiaceae</taxon>
        <taxon>Botryobasidium</taxon>
    </lineage>
</organism>
<keyword evidence="3" id="KW-0479">Metal-binding</keyword>
<dbReference type="Proteomes" id="UP000027195">
    <property type="component" value="Unassembled WGS sequence"/>
</dbReference>
<feature type="domain" description="Creatinase N-terminal" evidence="7">
    <location>
        <begin position="19"/>
        <end position="107"/>
    </location>
</feature>
<dbReference type="GO" id="GO:0005737">
    <property type="term" value="C:cytoplasm"/>
    <property type="evidence" value="ECO:0007669"/>
    <property type="project" value="UniProtKB-ARBA"/>
</dbReference>
<dbReference type="Pfam" id="PF16188">
    <property type="entry name" value="Peptidase_M24_C"/>
    <property type="match status" value="1"/>
</dbReference>
<evidence type="ECO:0000313" key="10">
    <source>
        <dbReference type="Proteomes" id="UP000027195"/>
    </source>
</evidence>
<feature type="domain" description="Peptidase M24 C-terminal" evidence="8">
    <location>
        <begin position="517"/>
        <end position="577"/>
    </location>
</feature>
<evidence type="ECO:0000313" key="9">
    <source>
        <dbReference type="EMBL" id="KDQ07184.1"/>
    </source>
</evidence>
<dbReference type="PANTHER" id="PTHR43763:SF17">
    <property type="entry name" value="AMINOPEPTIDASE P, CYTOPLASMIC-RELATED"/>
    <property type="match status" value="1"/>
</dbReference>
<evidence type="ECO:0000259" key="7">
    <source>
        <dbReference type="Pfam" id="PF01321"/>
    </source>
</evidence>
<keyword evidence="10" id="KW-1185">Reference proteome</keyword>
<dbReference type="Pfam" id="PF00557">
    <property type="entry name" value="Peptidase_M24"/>
    <property type="match status" value="1"/>
</dbReference>
<dbReference type="InterPro" id="IPR000587">
    <property type="entry name" value="Creatinase_N"/>
</dbReference>
<comment type="similarity">
    <text evidence="2">Belongs to the peptidase M24B family.</text>
</comment>
<feature type="non-terminal residue" evidence="9">
    <location>
        <position position="1"/>
    </location>
</feature>
<dbReference type="EMBL" id="KL198113">
    <property type="protein sequence ID" value="KDQ07184.1"/>
    <property type="molecule type" value="Genomic_DNA"/>
</dbReference>
<reference evidence="10" key="1">
    <citation type="journal article" date="2014" name="Proc. Natl. Acad. Sci. U.S.A.">
        <title>Extensive sampling of basidiomycete genomes demonstrates inadequacy of the white-rot/brown-rot paradigm for wood decay fungi.</title>
        <authorList>
            <person name="Riley R."/>
            <person name="Salamov A.A."/>
            <person name="Brown D.W."/>
            <person name="Nagy L.G."/>
            <person name="Floudas D."/>
            <person name="Held B.W."/>
            <person name="Levasseur A."/>
            <person name="Lombard V."/>
            <person name="Morin E."/>
            <person name="Otillar R."/>
            <person name="Lindquist E.A."/>
            <person name="Sun H."/>
            <person name="LaButti K.M."/>
            <person name="Schmutz J."/>
            <person name="Jabbour D."/>
            <person name="Luo H."/>
            <person name="Baker S.E."/>
            <person name="Pisabarro A.G."/>
            <person name="Walton J.D."/>
            <person name="Blanchette R.A."/>
            <person name="Henrissat B."/>
            <person name="Martin F."/>
            <person name="Cullen D."/>
            <person name="Hibbett D.S."/>
            <person name="Grigoriev I.V."/>
        </authorList>
    </citation>
    <scope>NUCLEOTIDE SEQUENCE [LARGE SCALE GENOMIC DNA]</scope>
    <source>
        <strain evidence="10">FD-172 SS1</strain>
    </source>
</reference>
<dbReference type="Pfam" id="PF16189">
    <property type="entry name" value="Creatinase_N_2"/>
    <property type="match status" value="1"/>
</dbReference>
<accession>A0A067LVJ3</accession>
<evidence type="ECO:0000256" key="1">
    <source>
        <dbReference type="ARBA" id="ARBA00001936"/>
    </source>
</evidence>
<keyword evidence="4" id="KW-0378">Hydrolase</keyword>
<evidence type="ECO:0000256" key="4">
    <source>
        <dbReference type="ARBA" id="ARBA00022801"/>
    </source>
</evidence>
<dbReference type="STRING" id="930990.A0A067LVJ3"/>
<dbReference type="PANTHER" id="PTHR43763">
    <property type="entry name" value="XAA-PRO AMINOPEPTIDASE 1"/>
    <property type="match status" value="1"/>
</dbReference>
<dbReference type="GO" id="GO:0046872">
    <property type="term" value="F:metal ion binding"/>
    <property type="evidence" value="ECO:0007669"/>
    <property type="project" value="UniProtKB-KW"/>
</dbReference>
<dbReference type="Pfam" id="PF01321">
    <property type="entry name" value="Creatinase_N"/>
    <property type="match status" value="1"/>
</dbReference>
<evidence type="ECO:0000259" key="8">
    <source>
        <dbReference type="Pfam" id="PF16188"/>
    </source>
</evidence>
<dbReference type="Gene3D" id="3.40.350.10">
    <property type="entry name" value="Creatinase/prolidase N-terminal domain"/>
    <property type="match status" value="2"/>
</dbReference>
<evidence type="ECO:0008006" key="11">
    <source>
        <dbReference type="Google" id="ProtNLM"/>
    </source>
</evidence>
<dbReference type="InterPro" id="IPR036005">
    <property type="entry name" value="Creatinase/aminopeptidase-like"/>
</dbReference>
<sequence length="593" mass="66661">IIPSEDAHLSEYAAPCDRRREFISGFTGSAGVAVVGLDTARLFTDSRYWIQAGQELDNNWTLHRVGEPGVKNYVQWLARRPPGSKVGIDSRLISREAAVSLTAALKDAGSRLGFPRLNLIDQIWGRDRPPKDRSEIFVHELQFCGQPAEQKLHAIRLWIKSLRRTMPPCATFITNLASIAWVLNIRGHDAPFSPVVQAYLFVSLSTAILFIDQAKLKNEETLTYLKGLGVSVRDYQDTWSFLRRAEWGTGKVLIDATTPYAVALMLTNSRYMIAPSFIEEAKAIKNEVEIEGFKRAYLRDGAAYVQFLAWLEETAVTKGERVTEWIAAVMLTGFREKLQHYWGLAYENISASGANAALPHYRPSRTNSALIDMSTPYLNDSGGNYKDGTCDTTRTIHLGNPTDEQMEAFTRVLQGHIAIDTAIFPEGTTGQQLDVLARRALWKDGLNYGHGTGHGFGQFLNVHEGPQGFGYAFPFKPGHVLTNEPGFYKEGEFGIRIESALVVKRVTTRGKFGGDIWLGFERLTQVPIQTKMVKWDLLSKEERQWVKDHNNQCCARLLPVLESLGDKRASRWLRKETLRQHNTTAAGVQIEWD</sequence>
<dbReference type="Gene3D" id="3.90.230.10">
    <property type="entry name" value="Creatinase/methionine aminopeptidase superfamily"/>
    <property type="match status" value="1"/>
</dbReference>